<feature type="compositionally biased region" description="Polar residues" evidence="1">
    <location>
        <begin position="500"/>
        <end position="514"/>
    </location>
</feature>
<dbReference type="CDD" id="cd07735">
    <property type="entry name" value="class_II_PDE_MBL-fold"/>
    <property type="match status" value="1"/>
</dbReference>
<dbReference type="InterPro" id="IPR000396">
    <property type="entry name" value="Pdiesterase2"/>
</dbReference>
<dbReference type="GO" id="GO:1902660">
    <property type="term" value="P:negative regulation of glucose mediated signaling pathway"/>
    <property type="evidence" value="ECO:0007669"/>
    <property type="project" value="TreeGrafter"/>
</dbReference>
<feature type="region of interest" description="Disordered" evidence="1">
    <location>
        <begin position="105"/>
        <end position="128"/>
    </location>
</feature>
<organism evidence="2 3">
    <name type="scientific">Friedmanniomyces endolithicus</name>
    <dbReference type="NCBI Taxonomy" id="329885"/>
    <lineage>
        <taxon>Eukaryota</taxon>
        <taxon>Fungi</taxon>
        <taxon>Dikarya</taxon>
        <taxon>Ascomycota</taxon>
        <taxon>Pezizomycotina</taxon>
        <taxon>Dothideomycetes</taxon>
        <taxon>Dothideomycetidae</taxon>
        <taxon>Mycosphaerellales</taxon>
        <taxon>Teratosphaeriaceae</taxon>
        <taxon>Friedmanniomyces</taxon>
    </lineage>
</organism>
<sequence length="629" mass="66196">MKDKGDGNGNGNDNDEIAAAAVSNTGVQGQKPALQVICLGSSGGPCEENVTGFLVRSVARGWERGSMLAVDAGSHLAAIVRILERDFPLVSGGAARAGSDGSVVVNGNGNGNGTAGHPTSSLSPSPFGDDALVQLPEPTVLESGPFAGLKLPHASARANALHVLRSYISAYLITHPHLDHISGFVINTAAFHATSKPKTLAALPSAVDAIKRHVFNDVIWPNLTDEDGGVGFVTFQRLKEGGDVMVGEGEGRGYIDVVDGLGVRSFKVSHGNCTKGPPSHHHRGSITGLQDGHPALNSEQSQAMGRSLSTSQHAQFSAPGTPGGIAPRQSFYSSQPSPHLSASETSCVVDSTAFFIRDGDTQREVLIFGDVEPDSISLSPRNRTVWQEAARKIVSGVLGGIFIECSYDDTQADAVLFGHLCPRHLIAELQVLAGMVVEAKAARAFERSVRKRKRSAAVANGVESAAKHAMAQDGGLSDRKRSRSLAGRSAQWDARRRSVTDQSLPQTASASPATEVSIVVENHGGMSPRSTATTTTTTTTANAHAQQYPVHQLARGSLVPSGTYSEDVAPLAGIKVIIIHIKDTMKDGPHVSESILADLQEHEARLRDVEGQGLGCKFVISQSGESYYF</sequence>
<dbReference type="GO" id="GO:0047555">
    <property type="term" value="F:3',5'-cyclic-GMP phosphodiesterase activity"/>
    <property type="evidence" value="ECO:0007669"/>
    <property type="project" value="TreeGrafter"/>
</dbReference>
<proteinExistence type="predicted"/>
<dbReference type="Gene3D" id="3.60.15.10">
    <property type="entry name" value="Ribonuclease Z/Hydroxyacylglutathione hydrolase-like"/>
    <property type="match status" value="1"/>
</dbReference>
<feature type="region of interest" description="Disordered" evidence="1">
    <location>
        <begin position="460"/>
        <end position="515"/>
    </location>
</feature>
<protein>
    <submittedName>
        <fullName evidence="2">3',5'-cyclic-nucleotide phosphodiesterase pde1</fullName>
        <ecNumber evidence="2">3.1.4.17</ecNumber>
    </submittedName>
</protein>
<dbReference type="Pfam" id="PF02112">
    <property type="entry name" value="PDEase_II"/>
    <property type="match status" value="2"/>
</dbReference>
<dbReference type="SUPFAM" id="SSF56281">
    <property type="entry name" value="Metallo-hydrolase/oxidoreductase"/>
    <property type="match status" value="1"/>
</dbReference>
<dbReference type="EMBL" id="JASUXU010000003">
    <property type="protein sequence ID" value="KAK0326974.1"/>
    <property type="molecule type" value="Genomic_DNA"/>
</dbReference>
<dbReference type="PANTHER" id="PTHR28283">
    <property type="entry name" value="3',5'-CYCLIC-NUCLEOTIDE PHOSPHODIESTERASE 1"/>
    <property type="match status" value="1"/>
</dbReference>
<dbReference type="InterPro" id="IPR036866">
    <property type="entry name" value="RibonucZ/Hydroxyglut_hydro"/>
</dbReference>
<dbReference type="AlphaFoldDB" id="A0AAN6FYV2"/>
<comment type="caution">
    <text evidence="2">The sequence shown here is derived from an EMBL/GenBank/DDBJ whole genome shotgun (WGS) entry which is preliminary data.</text>
</comment>
<name>A0AAN6FYV2_9PEZI</name>
<evidence type="ECO:0000256" key="1">
    <source>
        <dbReference type="SAM" id="MobiDB-lite"/>
    </source>
</evidence>
<dbReference type="Proteomes" id="UP001168146">
    <property type="component" value="Unassembled WGS sequence"/>
</dbReference>
<evidence type="ECO:0000313" key="2">
    <source>
        <dbReference type="EMBL" id="KAK0326974.1"/>
    </source>
</evidence>
<feature type="compositionally biased region" description="Polar residues" evidence="1">
    <location>
        <begin position="297"/>
        <end position="315"/>
    </location>
</feature>
<dbReference type="GO" id="GO:0004115">
    <property type="term" value="F:3',5'-cyclic-AMP phosphodiesterase activity"/>
    <property type="evidence" value="ECO:0007669"/>
    <property type="project" value="InterPro"/>
</dbReference>
<feature type="region of interest" description="Disordered" evidence="1">
    <location>
        <begin position="269"/>
        <end position="338"/>
    </location>
</feature>
<dbReference type="EC" id="3.1.4.17" evidence="2"/>
<gene>
    <name evidence="2" type="primary">PDE1_1</name>
    <name evidence="2" type="ORF">LTR82_001734</name>
</gene>
<dbReference type="PRINTS" id="PR00388">
    <property type="entry name" value="PDIESTERASE2"/>
</dbReference>
<evidence type="ECO:0000313" key="3">
    <source>
        <dbReference type="Proteomes" id="UP001168146"/>
    </source>
</evidence>
<dbReference type="PANTHER" id="PTHR28283:SF1">
    <property type="entry name" value="3',5'-CYCLIC-NUCLEOTIDE PHOSPHODIESTERASE 1"/>
    <property type="match status" value="1"/>
</dbReference>
<reference evidence="2" key="1">
    <citation type="submission" date="2021-12" db="EMBL/GenBank/DDBJ databases">
        <title>Black yeast isolated from Biological Soil Crust.</title>
        <authorList>
            <person name="Kurbessoian T."/>
        </authorList>
    </citation>
    <scope>NUCLEOTIDE SEQUENCE</scope>
    <source>
        <strain evidence="2">CCFEE 5208</strain>
    </source>
</reference>
<dbReference type="GO" id="GO:0006198">
    <property type="term" value="P:cAMP catabolic process"/>
    <property type="evidence" value="ECO:0007669"/>
    <property type="project" value="InterPro"/>
</dbReference>
<keyword evidence="2" id="KW-0378">Hydrolase</keyword>
<accession>A0AAN6FYV2</accession>